<gene>
    <name evidence="1" type="ORF">ADL28_26075</name>
</gene>
<evidence type="ECO:0008006" key="3">
    <source>
        <dbReference type="Google" id="ProtNLM"/>
    </source>
</evidence>
<dbReference type="AlphaFoldDB" id="A0A0X3W149"/>
<sequence>MNAGARGDRRMRVTVETDAAEWLLAASDDPGRVRLQWASGSGLADLPVGPVFDLVRMCDDIGTAVIQALRRRDAAGPVMLATASHVLSFLVPPGSAAEWKGWLAGTAYARRRSVAAAGPGRVLRCPRPGCVRQGHVWLIRPGGPLTDSRTLRAALEEATDRPGLPDVLFR</sequence>
<comment type="caution">
    <text evidence="1">The sequence shown here is derived from an EMBL/GenBank/DDBJ whole genome shotgun (WGS) entry which is preliminary data.</text>
</comment>
<organism evidence="1 2">
    <name type="scientific">Streptomyces violaceusniger</name>
    <dbReference type="NCBI Taxonomy" id="68280"/>
    <lineage>
        <taxon>Bacteria</taxon>
        <taxon>Bacillati</taxon>
        <taxon>Actinomycetota</taxon>
        <taxon>Actinomycetes</taxon>
        <taxon>Kitasatosporales</taxon>
        <taxon>Streptomycetaceae</taxon>
        <taxon>Streptomyces</taxon>
        <taxon>Streptomyces violaceusniger group</taxon>
    </lineage>
</organism>
<dbReference type="EMBL" id="LLZJ01000343">
    <property type="protein sequence ID" value="KUL50719.1"/>
    <property type="molecule type" value="Genomic_DNA"/>
</dbReference>
<reference evidence="2" key="1">
    <citation type="submission" date="2015-10" db="EMBL/GenBank/DDBJ databases">
        <authorList>
            <person name="Ju K.-S."/>
            <person name="Doroghazi J.R."/>
            <person name="Metcalf W.W."/>
        </authorList>
    </citation>
    <scope>NUCLEOTIDE SEQUENCE [LARGE SCALE GENOMIC DNA]</scope>
    <source>
        <strain evidence="2">NRRL F-8817</strain>
    </source>
</reference>
<dbReference type="Proteomes" id="UP000053413">
    <property type="component" value="Unassembled WGS sequence"/>
</dbReference>
<protein>
    <recommendedName>
        <fullName evidence="3">DNA primase/polymerase bifunctional N-terminal domain-containing protein</fullName>
    </recommendedName>
</protein>
<dbReference type="GeneID" id="97435757"/>
<proteinExistence type="predicted"/>
<evidence type="ECO:0000313" key="1">
    <source>
        <dbReference type="EMBL" id="KUL50719.1"/>
    </source>
</evidence>
<dbReference type="OrthoDB" id="4278338at2"/>
<name>A0A0X3W149_STRVO</name>
<accession>A0A0X3W149</accession>
<evidence type="ECO:0000313" key="2">
    <source>
        <dbReference type="Proteomes" id="UP000053413"/>
    </source>
</evidence>
<dbReference type="RefSeq" id="WP_059146172.1">
    <property type="nucleotide sequence ID" value="NZ_LLZJ01000343.1"/>
</dbReference>